<reference evidence="1" key="2">
    <citation type="journal article" date="2015" name="Fish Shellfish Immunol.">
        <title>Early steps in the European eel (Anguilla anguilla)-Vibrio vulnificus interaction in the gills: Role of the RtxA13 toxin.</title>
        <authorList>
            <person name="Callol A."/>
            <person name="Pajuelo D."/>
            <person name="Ebbesson L."/>
            <person name="Teles M."/>
            <person name="MacKenzie S."/>
            <person name="Amaro C."/>
        </authorList>
    </citation>
    <scope>NUCLEOTIDE SEQUENCE</scope>
</reference>
<sequence>MGNGSFRIGCIGNDELHRNWYASTTLQSTSIQARQHGSLFGSVPASCRRSTFY</sequence>
<dbReference type="AlphaFoldDB" id="A0A0E9T2A1"/>
<dbReference type="EMBL" id="GBXM01060883">
    <property type="protein sequence ID" value="JAH47694.1"/>
    <property type="molecule type" value="Transcribed_RNA"/>
</dbReference>
<protein>
    <submittedName>
        <fullName evidence="1">Uncharacterized protein</fullName>
    </submittedName>
</protein>
<accession>A0A0E9T2A1</accession>
<name>A0A0E9T2A1_ANGAN</name>
<organism evidence="1">
    <name type="scientific">Anguilla anguilla</name>
    <name type="common">European freshwater eel</name>
    <name type="synonym">Muraena anguilla</name>
    <dbReference type="NCBI Taxonomy" id="7936"/>
    <lineage>
        <taxon>Eukaryota</taxon>
        <taxon>Metazoa</taxon>
        <taxon>Chordata</taxon>
        <taxon>Craniata</taxon>
        <taxon>Vertebrata</taxon>
        <taxon>Euteleostomi</taxon>
        <taxon>Actinopterygii</taxon>
        <taxon>Neopterygii</taxon>
        <taxon>Teleostei</taxon>
        <taxon>Anguilliformes</taxon>
        <taxon>Anguillidae</taxon>
        <taxon>Anguilla</taxon>
    </lineage>
</organism>
<reference evidence="1" key="1">
    <citation type="submission" date="2014-11" db="EMBL/GenBank/DDBJ databases">
        <authorList>
            <person name="Amaro Gonzalez C."/>
        </authorList>
    </citation>
    <scope>NUCLEOTIDE SEQUENCE</scope>
</reference>
<proteinExistence type="predicted"/>
<evidence type="ECO:0000313" key="1">
    <source>
        <dbReference type="EMBL" id="JAH47694.1"/>
    </source>
</evidence>